<evidence type="ECO:0000259" key="4">
    <source>
        <dbReference type="Pfam" id="PF00849"/>
    </source>
</evidence>
<sequence length="243" mass="27190">MIEVKILYEDTEVLVCIKPPGMAAQAERSSSMDLVSWLKNYLVGKQSGGGKGGPYIGVVHRLDRPVGGVMVYAKNPKAAADLSRQFSEHQTEKNYLALLTGRLPQASGVLTDYLERDGRTNMSKVVSKGGKKASLFYRRLEESRGLTLVEVQLQTGRHHQIRVQTAHAGAGIYGDMKYNSEGTKKWNEKEGIVSGRTELCLFSCRLSFKHPVSRATMCFEALPERGRMTIDEWPSLSYYKKRK</sequence>
<evidence type="ECO:0000313" key="5">
    <source>
        <dbReference type="EMBL" id="TCO84593.1"/>
    </source>
</evidence>
<comment type="caution">
    <text evidence="5">The sequence shown here is derived from an EMBL/GenBank/DDBJ whole genome shotgun (WGS) entry which is preliminary data.</text>
</comment>
<dbReference type="GO" id="GO:0003723">
    <property type="term" value="F:RNA binding"/>
    <property type="evidence" value="ECO:0007669"/>
    <property type="project" value="InterPro"/>
</dbReference>
<dbReference type="GO" id="GO:0009982">
    <property type="term" value="F:pseudouridine synthase activity"/>
    <property type="evidence" value="ECO:0007669"/>
    <property type="project" value="InterPro"/>
</dbReference>
<dbReference type="GO" id="GO:0001522">
    <property type="term" value="P:pseudouridine synthesis"/>
    <property type="evidence" value="ECO:0007669"/>
    <property type="project" value="InterPro"/>
</dbReference>
<evidence type="ECO:0000256" key="3">
    <source>
        <dbReference type="ARBA" id="ARBA00033164"/>
    </source>
</evidence>
<keyword evidence="6" id="KW-1185">Reference proteome</keyword>
<evidence type="ECO:0000256" key="1">
    <source>
        <dbReference type="ARBA" id="ARBA00000073"/>
    </source>
</evidence>
<evidence type="ECO:0000256" key="2">
    <source>
        <dbReference type="ARBA" id="ARBA00031870"/>
    </source>
</evidence>
<dbReference type="RefSeq" id="WP_243115503.1">
    <property type="nucleotide sequence ID" value="NZ_JANKAQ010000008.1"/>
</dbReference>
<dbReference type="CDD" id="cd02869">
    <property type="entry name" value="PseudoU_synth_RluA_like"/>
    <property type="match status" value="1"/>
</dbReference>
<dbReference type="EMBL" id="SLXA01000006">
    <property type="protein sequence ID" value="TCO84593.1"/>
    <property type="molecule type" value="Genomic_DNA"/>
</dbReference>
<comment type="catalytic activity">
    <reaction evidence="1">
        <text>a uridine in RNA = a pseudouridine in RNA</text>
        <dbReference type="Rhea" id="RHEA:48348"/>
        <dbReference type="Rhea" id="RHEA-COMP:12068"/>
        <dbReference type="Rhea" id="RHEA-COMP:12069"/>
        <dbReference type="ChEBI" id="CHEBI:65314"/>
        <dbReference type="ChEBI" id="CHEBI:65315"/>
    </reaction>
</comment>
<proteinExistence type="predicted"/>
<dbReference type="GO" id="GO:0006396">
    <property type="term" value="P:RNA processing"/>
    <property type="evidence" value="ECO:0007669"/>
    <property type="project" value="UniProtKB-ARBA"/>
</dbReference>
<protein>
    <recommendedName>
        <fullName evidence="2">RNA pseudouridylate synthase</fullName>
    </recommendedName>
    <alternativeName>
        <fullName evidence="3">RNA-uridine isomerase</fullName>
    </alternativeName>
</protein>
<name>A0A4R2LFB4_9FIRM</name>
<feature type="domain" description="Pseudouridine synthase RsuA/RluA-like" evidence="4">
    <location>
        <begin position="13"/>
        <end position="167"/>
    </location>
</feature>
<dbReference type="InterPro" id="IPR006145">
    <property type="entry name" value="PsdUridine_synth_RsuA/RluA"/>
</dbReference>
<dbReference type="Proteomes" id="UP000295711">
    <property type="component" value="Unassembled WGS sequence"/>
</dbReference>
<dbReference type="Pfam" id="PF00849">
    <property type="entry name" value="PseudoU_synth_2"/>
    <property type="match status" value="1"/>
</dbReference>
<dbReference type="InterPro" id="IPR050188">
    <property type="entry name" value="RluA_PseudoU_synthase"/>
</dbReference>
<organism evidence="5 6">
    <name type="scientific">Frisingicoccus caecimuris</name>
    <dbReference type="NCBI Taxonomy" id="1796636"/>
    <lineage>
        <taxon>Bacteria</taxon>
        <taxon>Bacillati</taxon>
        <taxon>Bacillota</taxon>
        <taxon>Clostridia</taxon>
        <taxon>Lachnospirales</taxon>
        <taxon>Lachnospiraceae</taxon>
        <taxon>Frisingicoccus</taxon>
    </lineage>
</organism>
<evidence type="ECO:0000313" key="6">
    <source>
        <dbReference type="Proteomes" id="UP000295711"/>
    </source>
</evidence>
<gene>
    <name evidence="5" type="ORF">EV212_10620</name>
</gene>
<dbReference type="InterPro" id="IPR020103">
    <property type="entry name" value="PsdUridine_synth_cat_dom_sf"/>
</dbReference>
<dbReference type="Gene3D" id="3.30.2350.10">
    <property type="entry name" value="Pseudouridine synthase"/>
    <property type="match status" value="1"/>
</dbReference>
<reference evidence="5 6" key="1">
    <citation type="submission" date="2019-03" db="EMBL/GenBank/DDBJ databases">
        <title>Genomic Encyclopedia of Type Strains, Phase IV (KMG-IV): sequencing the most valuable type-strain genomes for metagenomic binning, comparative biology and taxonomic classification.</title>
        <authorList>
            <person name="Goeker M."/>
        </authorList>
    </citation>
    <scope>NUCLEOTIDE SEQUENCE [LARGE SCALE GENOMIC DNA]</scope>
    <source>
        <strain evidence="5 6">DSM 28559</strain>
    </source>
</reference>
<accession>A0A4R2LFB4</accession>
<dbReference type="AlphaFoldDB" id="A0A4R2LFB4"/>
<dbReference type="PANTHER" id="PTHR21600">
    <property type="entry name" value="MITOCHONDRIAL RNA PSEUDOURIDINE SYNTHASE"/>
    <property type="match status" value="1"/>
</dbReference>
<dbReference type="SUPFAM" id="SSF55120">
    <property type="entry name" value="Pseudouridine synthase"/>
    <property type="match status" value="1"/>
</dbReference>
<dbReference type="GO" id="GO:0140098">
    <property type="term" value="F:catalytic activity, acting on RNA"/>
    <property type="evidence" value="ECO:0007669"/>
    <property type="project" value="UniProtKB-ARBA"/>
</dbReference>